<evidence type="ECO:0000256" key="3">
    <source>
        <dbReference type="ARBA" id="ARBA00022723"/>
    </source>
</evidence>
<dbReference type="SUPFAM" id="SSF102705">
    <property type="entry name" value="NIF3 (NGG1p interacting factor 3)-like"/>
    <property type="match status" value="1"/>
</dbReference>
<dbReference type="Pfam" id="PF01784">
    <property type="entry name" value="DUF34_NIF3"/>
    <property type="match status" value="1"/>
</dbReference>
<dbReference type="Proteomes" id="UP000528555">
    <property type="component" value="Unassembled WGS sequence"/>
</dbReference>
<proteinExistence type="inferred from homology"/>
<dbReference type="PANTHER" id="PTHR13799">
    <property type="entry name" value="NGG1 INTERACTING FACTOR 3"/>
    <property type="match status" value="1"/>
</dbReference>
<comment type="similarity">
    <text evidence="1">Belongs to the GTP cyclohydrolase I type 2/NIF3 family.</text>
</comment>
<dbReference type="GO" id="GO:0046872">
    <property type="term" value="F:metal ion binding"/>
    <property type="evidence" value="ECO:0007669"/>
    <property type="project" value="UniProtKB-KW"/>
</dbReference>
<keyword evidence="7" id="KW-1185">Reference proteome</keyword>
<comment type="caution">
    <text evidence="6">The sequence shown here is derived from an EMBL/GenBank/DDBJ whole genome shotgun (WGS) entry which is preliminary data.</text>
</comment>
<feature type="binding site" evidence="4">
    <location>
        <position position="64"/>
    </location>
    <ligand>
        <name>a divalent metal cation</name>
        <dbReference type="ChEBI" id="CHEBI:60240"/>
        <label>2</label>
    </ligand>
</feature>
<dbReference type="InterPro" id="IPR002678">
    <property type="entry name" value="DUF34/NIF3"/>
</dbReference>
<feature type="binding site" evidence="4">
    <location>
        <position position="226"/>
    </location>
    <ligand>
        <name>a divalent metal cation</name>
        <dbReference type="ChEBI" id="CHEBI:60240"/>
        <label>1</label>
    </ligand>
</feature>
<dbReference type="EMBL" id="JAAIUO010000002">
    <property type="protein sequence ID" value="NSK13846.1"/>
    <property type="molecule type" value="Genomic_DNA"/>
</dbReference>
<reference evidence="6" key="2">
    <citation type="submission" date="2020-02" db="EMBL/GenBank/DDBJ databases">
        <authorList>
            <person name="Littmann E."/>
            <person name="Sorbara M."/>
        </authorList>
    </citation>
    <scope>NUCLEOTIDE SEQUENCE</scope>
    <source>
        <strain evidence="6">MSK.17.11</strain>
        <strain evidence="5">MSK.17.38</strain>
    </source>
</reference>
<dbReference type="PANTHER" id="PTHR13799:SF14">
    <property type="entry name" value="GTP CYCLOHYDROLASE 1 TYPE 2 HOMOLOG"/>
    <property type="match status" value="1"/>
</dbReference>
<dbReference type="AlphaFoldDB" id="A0A850HJ11"/>
<organism evidence="6 7">
    <name type="scientific">Dorea phocaeensis</name>
    <dbReference type="NCBI Taxonomy" id="2040291"/>
    <lineage>
        <taxon>Bacteria</taxon>
        <taxon>Bacillati</taxon>
        <taxon>Bacillota</taxon>
        <taxon>Clostridia</taxon>
        <taxon>Lachnospirales</taxon>
        <taxon>Lachnospiraceae</taxon>
        <taxon>Dorea</taxon>
    </lineage>
</organism>
<feature type="binding site" evidence="4">
    <location>
        <position position="65"/>
    </location>
    <ligand>
        <name>a divalent metal cation</name>
        <dbReference type="ChEBI" id="CHEBI:60240"/>
        <label>1</label>
    </ligand>
</feature>
<protein>
    <recommendedName>
        <fullName evidence="2">GTP cyclohydrolase 1 type 2 homolog</fullName>
    </recommendedName>
</protein>
<sequence length="258" mass="28700">MELKQIVKTIERQYPKEEAMEWDNVGLLAGRMQKEVKHIYVAVDATDEVIEDARCAEADLLVTHHPLIFGGMKRITDEDFIGRRLVKLLREDIACYAMHTNYDVLRMARLCADLFGLEEQRALEVTREIPEAGIGSIGFLKEAMLLKDCCERVKERFELESVRVFGDLDRSVKKIAICPGSGKSVIDVAISKGADVLLTGDIGHHEGIDAVARGLAVIDAGHYGLESAFIKDMSAWLSEQLPEVTVTGAKRQSPFSVI</sequence>
<evidence type="ECO:0000313" key="5">
    <source>
        <dbReference type="EMBL" id="NSK13846.1"/>
    </source>
</evidence>
<accession>A0A850HJ11</accession>
<evidence type="ECO:0000313" key="7">
    <source>
        <dbReference type="Proteomes" id="UP000528555"/>
    </source>
</evidence>
<evidence type="ECO:0000256" key="2">
    <source>
        <dbReference type="ARBA" id="ARBA00022112"/>
    </source>
</evidence>
<dbReference type="NCBIfam" id="TIGR00486">
    <property type="entry name" value="YbgI_SA1388"/>
    <property type="match status" value="1"/>
</dbReference>
<dbReference type="GO" id="GO:0005737">
    <property type="term" value="C:cytoplasm"/>
    <property type="evidence" value="ECO:0007669"/>
    <property type="project" value="TreeGrafter"/>
</dbReference>
<reference evidence="7 8" key="1">
    <citation type="journal article" date="2020" name="Cell Host Microbe">
        <title>Functional and Genomic Variation between Human-Derived Isolates of Lachnospiraceae Reveals Inter- and Intra-Species Diversity.</title>
        <authorList>
            <person name="Sorbara M.T."/>
            <person name="Littmann E.R."/>
            <person name="Fontana E."/>
            <person name="Moody T.U."/>
            <person name="Kohout C.E."/>
            <person name="Gjonbalaj M."/>
            <person name="Eaton V."/>
            <person name="Seok R."/>
            <person name="Leiner I.M."/>
            <person name="Pamer E.G."/>
        </authorList>
    </citation>
    <scope>NUCLEOTIDE SEQUENCE [LARGE SCALE GENOMIC DNA]</scope>
    <source>
        <strain evidence="6 7">MSK.17.11</strain>
        <strain evidence="5 8">MSK.17.38</strain>
    </source>
</reference>
<feature type="binding site" evidence="4">
    <location>
        <position position="222"/>
    </location>
    <ligand>
        <name>a divalent metal cation</name>
        <dbReference type="ChEBI" id="CHEBI:60240"/>
        <label>1</label>
    </ligand>
</feature>
<evidence type="ECO:0000256" key="4">
    <source>
        <dbReference type="PIRSR" id="PIRSR602678-1"/>
    </source>
</evidence>
<dbReference type="EMBL" id="JAAITX010000002">
    <property type="protein sequence ID" value="NVH58067.1"/>
    <property type="molecule type" value="Genomic_DNA"/>
</dbReference>
<gene>
    <name evidence="6" type="ORF">G5A66_05250</name>
    <name evidence="5" type="ORF">G5A75_02950</name>
</gene>
<keyword evidence="3 4" id="KW-0479">Metal-binding</keyword>
<evidence type="ECO:0000313" key="8">
    <source>
        <dbReference type="Proteomes" id="UP000701680"/>
    </source>
</evidence>
<dbReference type="FunFam" id="3.40.1390.30:FF:000001">
    <property type="entry name" value="GTP cyclohydrolase 1 type 2"/>
    <property type="match status" value="1"/>
</dbReference>
<dbReference type="Gene3D" id="3.40.1390.30">
    <property type="entry name" value="NIF3 (NGG1p interacting factor 3)-like"/>
    <property type="match status" value="2"/>
</dbReference>
<name>A0A850HJ11_9FIRM</name>
<dbReference type="Proteomes" id="UP000701680">
    <property type="component" value="Unassembled WGS sequence"/>
</dbReference>
<dbReference type="RefSeq" id="WP_173814335.1">
    <property type="nucleotide sequence ID" value="NZ_JAAITX010000002.1"/>
</dbReference>
<feature type="binding site" evidence="4">
    <location>
        <position position="103"/>
    </location>
    <ligand>
        <name>a divalent metal cation</name>
        <dbReference type="ChEBI" id="CHEBI:60240"/>
        <label>1</label>
    </ligand>
</feature>
<evidence type="ECO:0000313" key="6">
    <source>
        <dbReference type="EMBL" id="NVH58067.1"/>
    </source>
</evidence>
<dbReference type="InterPro" id="IPR036069">
    <property type="entry name" value="DUF34/NIF3_sf"/>
</dbReference>
<evidence type="ECO:0000256" key="1">
    <source>
        <dbReference type="ARBA" id="ARBA00006964"/>
    </source>
</evidence>